<evidence type="ECO:0000256" key="2">
    <source>
        <dbReference type="ARBA" id="ARBA00013168"/>
    </source>
</evidence>
<evidence type="ECO:0000256" key="10">
    <source>
        <dbReference type="ARBA" id="ARBA00022917"/>
    </source>
</evidence>
<evidence type="ECO:0000256" key="4">
    <source>
        <dbReference type="ARBA" id="ARBA00022598"/>
    </source>
</evidence>
<evidence type="ECO:0000256" key="7">
    <source>
        <dbReference type="ARBA" id="ARBA00022833"/>
    </source>
</evidence>
<dbReference type="SUPFAM" id="SSF55681">
    <property type="entry name" value="Class II aaRS and biotin synthetases"/>
    <property type="match status" value="1"/>
</dbReference>
<keyword evidence="5" id="KW-0479">Metal-binding</keyword>
<keyword evidence="3" id="KW-0820">tRNA-binding</keyword>
<dbReference type="GO" id="GO:0006419">
    <property type="term" value="P:alanyl-tRNA aminoacylation"/>
    <property type="evidence" value="ECO:0007669"/>
    <property type="project" value="InterPro"/>
</dbReference>
<dbReference type="GO" id="GO:0000049">
    <property type="term" value="F:tRNA binding"/>
    <property type="evidence" value="ECO:0007669"/>
    <property type="project" value="UniProtKB-KW"/>
</dbReference>
<dbReference type="GO" id="GO:0005739">
    <property type="term" value="C:mitochondrion"/>
    <property type="evidence" value="ECO:0007669"/>
    <property type="project" value="TreeGrafter"/>
</dbReference>
<keyword evidence="4" id="KW-0436">Ligase</keyword>
<dbReference type="InterPro" id="IPR018164">
    <property type="entry name" value="Ala-tRNA-synth_IIc_N"/>
</dbReference>
<dbReference type="InParanoid" id="A0A3P8WZ23"/>
<dbReference type="GO" id="GO:0002161">
    <property type="term" value="F:aminoacyl-tRNA deacylase activity"/>
    <property type="evidence" value="ECO:0007669"/>
    <property type="project" value="TreeGrafter"/>
</dbReference>
<dbReference type="SUPFAM" id="SSF101353">
    <property type="entry name" value="Putative anticodon-binding domain of alanyl-tRNA synthetase (AlaRS)"/>
    <property type="match status" value="1"/>
</dbReference>
<dbReference type="InterPro" id="IPR045864">
    <property type="entry name" value="aa-tRNA-synth_II/BPL/LPL"/>
</dbReference>
<dbReference type="Proteomes" id="UP000265120">
    <property type="component" value="Chromosome 9"/>
</dbReference>
<dbReference type="GO" id="GO:0005524">
    <property type="term" value="F:ATP binding"/>
    <property type="evidence" value="ECO:0007669"/>
    <property type="project" value="UniProtKB-KW"/>
</dbReference>
<dbReference type="InterPro" id="IPR050058">
    <property type="entry name" value="Ala-tRNA_ligase"/>
</dbReference>
<dbReference type="GO" id="GO:0046872">
    <property type="term" value="F:metal ion binding"/>
    <property type="evidence" value="ECO:0007669"/>
    <property type="project" value="UniProtKB-KW"/>
</dbReference>
<keyword evidence="11" id="KW-0030">Aminoacyl-tRNA synthetase</keyword>
<dbReference type="STRING" id="244447.ENSCSEP00000032658"/>
<organism evidence="14 15">
    <name type="scientific">Cynoglossus semilaevis</name>
    <name type="common">Tongue sole</name>
    <dbReference type="NCBI Taxonomy" id="244447"/>
    <lineage>
        <taxon>Eukaryota</taxon>
        <taxon>Metazoa</taxon>
        <taxon>Chordata</taxon>
        <taxon>Craniata</taxon>
        <taxon>Vertebrata</taxon>
        <taxon>Euteleostomi</taxon>
        <taxon>Actinopterygii</taxon>
        <taxon>Neopterygii</taxon>
        <taxon>Teleostei</taxon>
        <taxon>Neoteleostei</taxon>
        <taxon>Acanthomorphata</taxon>
        <taxon>Carangaria</taxon>
        <taxon>Pleuronectiformes</taxon>
        <taxon>Pleuronectoidei</taxon>
        <taxon>Cynoglossidae</taxon>
        <taxon>Cynoglossinae</taxon>
        <taxon>Cynoglossus</taxon>
    </lineage>
</organism>
<protein>
    <recommendedName>
        <fullName evidence="2">alanine--tRNA ligase</fullName>
        <ecNumber evidence="2">6.1.1.7</ecNumber>
    </recommendedName>
</protein>
<sequence length="421" mass="46728">MSALLLRRLRCLSRTPGSVRAFSSLPPPLPTALVRSTFLDFFREEHGHLLVPSSPVRPRGDPSLLFVNAGMNQFKPILTGTADPRSAMASYRRVVNSQKCVRAGGKHNDLEDVGRDVYHHTFFEMLGNWSFGDYFKEKACSMAWSLLTEHYGIPADRLYVSYFAGDAASGLPADEETRQIWLDIGVPAAHLLPFGLKENFWEMGDTGPCGPCTEIHYDHVGGRNAASLVNTDDPEVVEIWNLVFMQYNRDMDQTLSLLPKSSVDTGMGLERLTAVLQGKRSNYDTDLFTPLLHAIHQRSKVAPYGGRTGSSDQLKVDTAYRVVADHVRTMCVCIADGIHPGMSGAELVLRRILRRAVRFNVEILKAPQGALASLVPTVTHILVRRIPSFLSSVFEKRCSHTNPPSGFREVCTQSCRGRRSG</sequence>
<evidence type="ECO:0000256" key="8">
    <source>
        <dbReference type="ARBA" id="ARBA00022840"/>
    </source>
</evidence>
<evidence type="ECO:0000256" key="5">
    <source>
        <dbReference type="ARBA" id="ARBA00022723"/>
    </source>
</evidence>
<dbReference type="CDD" id="cd00673">
    <property type="entry name" value="AlaRS_core"/>
    <property type="match status" value="1"/>
</dbReference>
<keyword evidence="6" id="KW-0547">Nucleotide-binding</keyword>
<dbReference type="OMA" id="VWNHVMM"/>
<evidence type="ECO:0000256" key="12">
    <source>
        <dbReference type="ARBA" id="ARBA00048300"/>
    </source>
</evidence>
<keyword evidence="8" id="KW-0067">ATP-binding</keyword>
<evidence type="ECO:0000313" key="15">
    <source>
        <dbReference type="Proteomes" id="UP000265120"/>
    </source>
</evidence>
<dbReference type="InterPro" id="IPR018162">
    <property type="entry name" value="Ala-tRNA-ligase_IIc_anticod-bd"/>
</dbReference>
<evidence type="ECO:0000256" key="11">
    <source>
        <dbReference type="ARBA" id="ARBA00023146"/>
    </source>
</evidence>
<reference evidence="14" key="3">
    <citation type="submission" date="2025-09" db="UniProtKB">
        <authorList>
            <consortium name="Ensembl"/>
        </authorList>
    </citation>
    <scope>IDENTIFICATION</scope>
</reference>
<evidence type="ECO:0000256" key="6">
    <source>
        <dbReference type="ARBA" id="ARBA00022741"/>
    </source>
</evidence>
<dbReference type="AlphaFoldDB" id="A0A3P8WZ23"/>
<name>A0A3P8WZ23_CYNSE</name>
<evidence type="ECO:0000256" key="1">
    <source>
        <dbReference type="ARBA" id="ARBA00008226"/>
    </source>
</evidence>
<feature type="domain" description="Alanyl-transfer RNA synthetases family profile" evidence="13">
    <location>
        <begin position="29"/>
        <end position="389"/>
    </location>
</feature>
<accession>A0A3P8WZ23</accession>
<proteinExistence type="inferred from homology"/>
<dbReference type="InterPro" id="IPR018165">
    <property type="entry name" value="Ala-tRNA-synth_IIc_core"/>
</dbReference>
<keyword evidence="7" id="KW-0862">Zinc</keyword>
<evidence type="ECO:0000313" key="14">
    <source>
        <dbReference type="Ensembl" id="ENSCSEP00000032658.1"/>
    </source>
</evidence>
<evidence type="ECO:0000256" key="3">
    <source>
        <dbReference type="ARBA" id="ARBA00022555"/>
    </source>
</evidence>
<dbReference type="GO" id="GO:0004813">
    <property type="term" value="F:alanine-tRNA ligase activity"/>
    <property type="evidence" value="ECO:0007669"/>
    <property type="project" value="UniProtKB-EC"/>
</dbReference>
<comment type="catalytic activity">
    <reaction evidence="12">
        <text>tRNA(Ala) + L-alanine + ATP = L-alanyl-tRNA(Ala) + AMP + diphosphate</text>
        <dbReference type="Rhea" id="RHEA:12540"/>
        <dbReference type="Rhea" id="RHEA-COMP:9657"/>
        <dbReference type="Rhea" id="RHEA-COMP:9923"/>
        <dbReference type="ChEBI" id="CHEBI:30616"/>
        <dbReference type="ChEBI" id="CHEBI:33019"/>
        <dbReference type="ChEBI" id="CHEBI:57972"/>
        <dbReference type="ChEBI" id="CHEBI:78442"/>
        <dbReference type="ChEBI" id="CHEBI:78497"/>
        <dbReference type="ChEBI" id="CHEBI:456215"/>
        <dbReference type="EC" id="6.1.1.7"/>
    </reaction>
</comment>
<evidence type="ECO:0000259" key="13">
    <source>
        <dbReference type="PROSITE" id="PS50860"/>
    </source>
</evidence>
<dbReference type="PRINTS" id="PR00980">
    <property type="entry name" value="TRNASYNTHALA"/>
</dbReference>
<dbReference type="PANTHER" id="PTHR11777:SF8">
    <property type="entry name" value="ALANINE--TRNA LIGASE, MITOCHONDRIAL"/>
    <property type="match status" value="1"/>
</dbReference>
<keyword evidence="10" id="KW-0648">Protein biosynthesis</keyword>
<dbReference type="FunFam" id="3.30.930.10:FF:000011">
    <property type="entry name" value="Alanine--tRNA ligase, cytoplasmic"/>
    <property type="match status" value="1"/>
</dbReference>
<dbReference type="InterPro" id="IPR002318">
    <property type="entry name" value="Ala-tRNA-lgiase_IIc"/>
</dbReference>
<dbReference type="Gene3D" id="3.30.930.10">
    <property type="entry name" value="Bira Bifunctional Protein, Domain 2"/>
    <property type="match status" value="1"/>
</dbReference>
<dbReference type="PROSITE" id="PS50860">
    <property type="entry name" value="AA_TRNA_LIGASE_II_ALA"/>
    <property type="match status" value="1"/>
</dbReference>
<dbReference type="Pfam" id="PF01411">
    <property type="entry name" value="tRNA-synt_2c"/>
    <property type="match status" value="1"/>
</dbReference>
<reference evidence="14 15" key="1">
    <citation type="journal article" date="2014" name="Nat. Genet.">
        <title>Whole-genome sequence of a flatfish provides insights into ZW sex chromosome evolution and adaptation to a benthic lifestyle.</title>
        <authorList>
            <person name="Chen S."/>
            <person name="Zhang G."/>
            <person name="Shao C."/>
            <person name="Huang Q."/>
            <person name="Liu G."/>
            <person name="Zhang P."/>
            <person name="Song W."/>
            <person name="An N."/>
            <person name="Chalopin D."/>
            <person name="Volff J.N."/>
            <person name="Hong Y."/>
            <person name="Li Q."/>
            <person name="Sha Z."/>
            <person name="Zhou H."/>
            <person name="Xie M."/>
            <person name="Yu Q."/>
            <person name="Liu Y."/>
            <person name="Xiang H."/>
            <person name="Wang N."/>
            <person name="Wu K."/>
            <person name="Yang C."/>
            <person name="Zhou Q."/>
            <person name="Liao X."/>
            <person name="Yang L."/>
            <person name="Hu Q."/>
            <person name="Zhang J."/>
            <person name="Meng L."/>
            <person name="Jin L."/>
            <person name="Tian Y."/>
            <person name="Lian J."/>
            <person name="Yang J."/>
            <person name="Miao G."/>
            <person name="Liu S."/>
            <person name="Liang Z."/>
            <person name="Yan F."/>
            <person name="Li Y."/>
            <person name="Sun B."/>
            <person name="Zhang H."/>
            <person name="Zhang J."/>
            <person name="Zhu Y."/>
            <person name="Du M."/>
            <person name="Zhao Y."/>
            <person name="Schartl M."/>
            <person name="Tang Q."/>
            <person name="Wang J."/>
        </authorList>
    </citation>
    <scope>NUCLEOTIDE SEQUENCE</scope>
</reference>
<dbReference type="GeneTree" id="ENSGT00940000158246"/>
<keyword evidence="9" id="KW-0694">RNA-binding</keyword>
<dbReference type="PANTHER" id="PTHR11777">
    <property type="entry name" value="ALANYL-TRNA SYNTHETASE"/>
    <property type="match status" value="1"/>
</dbReference>
<dbReference type="Ensembl" id="ENSCSET00000033081.1">
    <property type="protein sequence ID" value="ENSCSEP00000032658.1"/>
    <property type="gene ID" value="ENSCSEG00000020958.1"/>
</dbReference>
<dbReference type="EC" id="6.1.1.7" evidence="2"/>
<comment type="similarity">
    <text evidence="1">Belongs to the class-II aminoacyl-tRNA synthetase family.</text>
</comment>
<evidence type="ECO:0000256" key="9">
    <source>
        <dbReference type="ARBA" id="ARBA00022884"/>
    </source>
</evidence>
<reference evidence="14" key="2">
    <citation type="submission" date="2025-08" db="UniProtKB">
        <authorList>
            <consortium name="Ensembl"/>
        </authorList>
    </citation>
    <scope>IDENTIFICATION</scope>
</reference>
<keyword evidence="15" id="KW-1185">Reference proteome</keyword>